<gene>
    <name evidence="9" type="primary">lacF_65</name>
    <name evidence="9" type="ORF">SDC9_134646</name>
</gene>
<comment type="caution">
    <text evidence="9">The sequence shown here is derived from an EMBL/GenBank/DDBJ whole genome shotgun (WGS) entry which is preliminary data.</text>
</comment>
<evidence type="ECO:0000256" key="4">
    <source>
        <dbReference type="ARBA" id="ARBA00022692"/>
    </source>
</evidence>
<dbReference type="InterPro" id="IPR035906">
    <property type="entry name" value="MetI-like_sf"/>
</dbReference>
<keyword evidence="3" id="KW-1003">Cell membrane</keyword>
<evidence type="ECO:0000259" key="8">
    <source>
        <dbReference type="PROSITE" id="PS50928"/>
    </source>
</evidence>
<evidence type="ECO:0000256" key="2">
    <source>
        <dbReference type="ARBA" id="ARBA00022448"/>
    </source>
</evidence>
<feature type="domain" description="ABC transmembrane type-1" evidence="8">
    <location>
        <begin position="1"/>
        <end position="110"/>
    </location>
</feature>
<evidence type="ECO:0000256" key="6">
    <source>
        <dbReference type="ARBA" id="ARBA00023136"/>
    </source>
</evidence>
<dbReference type="InterPro" id="IPR000515">
    <property type="entry name" value="MetI-like"/>
</dbReference>
<evidence type="ECO:0000256" key="7">
    <source>
        <dbReference type="SAM" id="Phobius"/>
    </source>
</evidence>
<dbReference type="EMBL" id="VSSQ01035347">
    <property type="protein sequence ID" value="MPM87547.1"/>
    <property type="molecule type" value="Genomic_DNA"/>
</dbReference>
<keyword evidence="6 7" id="KW-0472">Membrane</keyword>
<sequence length="121" mass="13445">MIVYLAGLQNIPSMYYEAAVLDGGNAWQVFWNVTLPLLVPAMSTAVIQNVINGLKLNDVIISLTKGGPALTTHSLSTYISYLYFDSEKAGYASAVGVFLFVFIFIISAFLTAYFRRREVQY</sequence>
<comment type="subcellular location">
    <subcellularLocation>
        <location evidence="1">Cell membrane</location>
        <topology evidence="1">Multi-pass membrane protein</topology>
    </subcellularLocation>
</comment>
<dbReference type="PANTHER" id="PTHR30193">
    <property type="entry name" value="ABC TRANSPORTER PERMEASE PROTEIN"/>
    <property type="match status" value="1"/>
</dbReference>
<dbReference type="GO" id="GO:0005886">
    <property type="term" value="C:plasma membrane"/>
    <property type="evidence" value="ECO:0007669"/>
    <property type="project" value="UniProtKB-SubCell"/>
</dbReference>
<dbReference type="PROSITE" id="PS50928">
    <property type="entry name" value="ABC_TM1"/>
    <property type="match status" value="1"/>
</dbReference>
<keyword evidence="5 7" id="KW-1133">Transmembrane helix</keyword>
<dbReference type="InterPro" id="IPR051393">
    <property type="entry name" value="ABC_transporter_permease"/>
</dbReference>
<dbReference type="Gene3D" id="1.10.3720.10">
    <property type="entry name" value="MetI-like"/>
    <property type="match status" value="1"/>
</dbReference>
<accession>A0A645DE58</accession>
<name>A0A645DE58_9ZZZZ</name>
<protein>
    <submittedName>
        <fullName evidence="9">Lactose transport system permease protein LacF</fullName>
    </submittedName>
</protein>
<evidence type="ECO:0000256" key="3">
    <source>
        <dbReference type="ARBA" id="ARBA00022475"/>
    </source>
</evidence>
<evidence type="ECO:0000256" key="1">
    <source>
        <dbReference type="ARBA" id="ARBA00004651"/>
    </source>
</evidence>
<keyword evidence="2" id="KW-0813">Transport</keyword>
<feature type="transmembrane region" description="Helical" evidence="7">
    <location>
        <begin position="91"/>
        <end position="114"/>
    </location>
</feature>
<evidence type="ECO:0000256" key="5">
    <source>
        <dbReference type="ARBA" id="ARBA00022989"/>
    </source>
</evidence>
<organism evidence="9">
    <name type="scientific">bioreactor metagenome</name>
    <dbReference type="NCBI Taxonomy" id="1076179"/>
    <lineage>
        <taxon>unclassified sequences</taxon>
        <taxon>metagenomes</taxon>
        <taxon>ecological metagenomes</taxon>
    </lineage>
</organism>
<proteinExistence type="predicted"/>
<dbReference type="AlphaFoldDB" id="A0A645DE58"/>
<dbReference type="GO" id="GO:0055085">
    <property type="term" value="P:transmembrane transport"/>
    <property type="evidence" value="ECO:0007669"/>
    <property type="project" value="InterPro"/>
</dbReference>
<dbReference type="SUPFAM" id="SSF161098">
    <property type="entry name" value="MetI-like"/>
    <property type="match status" value="1"/>
</dbReference>
<reference evidence="9" key="1">
    <citation type="submission" date="2019-08" db="EMBL/GenBank/DDBJ databases">
        <authorList>
            <person name="Kucharzyk K."/>
            <person name="Murdoch R.W."/>
            <person name="Higgins S."/>
            <person name="Loffler F."/>
        </authorList>
    </citation>
    <scope>NUCLEOTIDE SEQUENCE</scope>
</reference>
<evidence type="ECO:0000313" key="9">
    <source>
        <dbReference type="EMBL" id="MPM87547.1"/>
    </source>
</evidence>
<dbReference type="CDD" id="cd06261">
    <property type="entry name" value="TM_PBP2"/>
    <property type="match status" value="1"/>
</dbReference>
<keyword evidence="4 7" id="KW-0812">Transmembrane</keyword>
<dbReference type="PANTHER" id="PTHR30193:SF37">
    <property type="entry name" value="INNER MEMBRANE ABC TRANSPORTER PERMEASE PROTEIN YCJO"/>
    <property type="match status" value="1"/>
</dbReference>
<dbReference type="Pfam" id="PF00528">
    <property type="entry name" value="BPD_transp_1"/>
    <property type="match status" value="1"/>
</dbReference>